<gene>
    <name evidence="3" type="primary">LOC110417305</name>
</gene>
<dbReference type="OrthoDB" id="1418727at2759"/>
<reference evidence="3" key="1">
    <citation type="submission" date="2025-08" db="UniProtKB">
        <authorList>
            <consortium name="RefSeq"/>
        </authorList>
    </citation>
    <scope>IDENTIFICATION</scope>
    <source>
        <tissue evidence="3">Leaf</tissue>
    </source>
</reference>
<protein>
    <submittedName>
        <fullName evidence="3">LOW QUALITY PROTEIN: F-box protein CPR30</fullName>
    </submittedName>
</protein>
<dbReference type="PANTHER" id="PTHR31672:SF13">
    <property type="entry name" value="F-BOX PROTEIN CPR30-LIKE"/>
    <property type="match status" value="1"/>
</dbReference>
<dbReference type="RefSeq" id="XP_021285249.1">
    <property type="nucleotide sequence ID" value="XM_021429574.1"/>
</dbReference>
<evidence type="ECO:0000259" key="1">
    <source>
        <dbReference type="PROSITE" id="PS50181"/>
    </source>
</evidence>
<dbReference type="Pfam" id="PF00646">
    <property type="entry name" value="F-box"/>
    <property type="match status" value="1"/>
</dbReference>
<dbReference type="PROSITE" id="PS50181">
    <property type="entry name" value="FBOX"/>
    <property type="match status" value="1"/>
</dbReference>
<evidence type="ECO:0000313" key="3">
    <source>
        <dbReference type="RefSeq" id="XP_021285249.1"/>
    </source>
</evidence>
<dbReference type="AlphaFoldDB" id="A0A6J1AF29"/>
<accession>A0A6J1AF29</accession>
<dbReference type="PANTHER" id="PTHR31672">
    <property type="entry name" value="BNACNNG10540D PROTEIN"/>
    <property type="match status" value="1"/>
</dbReference>
<dbReference type="NCBIfam" id="TIGR01640">
    <property type="entry name" value="F_box_assoc_1"/>
    <property type="match status" value="1"/>
</dbReference>
<evidence type="ECO:0000313" key="2">
    <source>
        <dbReference type="Proteomes" id="UP000504621"/>
    </source>
</evidence>
<dbReference type="GeneID" id="110417305"/>
<organism evidence="2 3">
    <name type="scientific">Herrania umbratica</name>
    <dbReference type="NCBI Taxonomy" id="108875"/>
    <lineage>
        <taxon>Eukaryota</taxon>
        <taxon>Viridiplantae</taxon>
        <taxon>Streptophyta</taxon>
        <taxon>Embryophyta</taxon>
        <taxon>Tracheophyta</taxon>
        <taxon>Spermatophyta</taxon>
        <taxon>Magnoliopsida</taxon>
        <taxon>eudicotyledons</taxon>
        <taxon>Gunneridae</taxon>
        <taxon>Pentapetalae</taxon>
        <taxon>rosids</taxon>
        <taxon>malvids</taxon>
        <taxon>Malvales</taxon>
        <taxon>Malvaceae</taxon>
        <taxon>Byttnerioideae</taxon>
        <taxon>Herrania</taxon>
    </lineage>
</organism>
<proteinExistence type="predicted"/>
<dbReference type="SMART" id="SM00256">
    <property type="entry name" value="FBOX"/>
    <property type="match status" value="1"/>
</dbReference>
<dbReference type="InterPro" id="IPR050796">
    <property type="entry name" value="SCF_F-box_component"/>
</dbReference>
<feature type="domain" description="F-box" evidence="1">
    <location>
        <begin position="1"/>
        <end position="45"/>
    </location>
</feature>
<dbReference type="SUPFAM" id="SSF81383">
    <property type="entry name" value="F-box domain"/>
    <property type="match status" value="1"/>
</dbReference>
<keyword evidence="2" id="KW-1185">Reference proteome</keyword>
<dbReference type="InterPro" id="IPR013187">
    <property type="entry name" value="F-box-assoc_dom_typ3"/>
</dbReference>
<name>A0A6J1AF29_9ROSI</name>
<dbReference type="InterPro" id="IPR036047">
    <property type="entry name" value="F-box-like_dom_sf"/>
</dbReference>
<dbReference type="Pfam" id="PF08268">
    <property type="entry name" value="FBA_3"/>
    <property type="match status" value="1"/>
</dbReference>
<dbReference type="Proteomes" id="UP000504621">
    <property type="component" value="Unplaced"/>
</dbReference>
<dbReference type="InterPro" id="IPR017451">
    <property type="entry name" value="F-box-assoc_interact_dom"/>
</dbReference>
<sequence>MSNRIIPMDAVSGILSLLPVKSLLRFKSVSKEWCSFINEPYFIKLHLSQSMETNRYNRNIIFKDVESGKLLSVDFDSINFQNLKAINHPLKHLSGCGAEDDYGDIQVFGSCNGLLCLINKRYRIIELWNILTGITVLPDEFVETNKCNGEVWYFYGFGHDSIHDDYKIVRVAQEVDSINYTLISEVKVYSLKTNTWRKGEEIPYYFRNRLVMGTFICGALHWLAVEEREWECPSSIIAFDVGIEKYRQIELVDNIERNAYSMVPKALQGCLCIITTCFNNDVNIWMMKDYGVKDSWTILYSFQGNIPSAPHVYPLRPLAYSRTGDRLLLHHEGLSLLWYDLKENQFERVDLPQLKNVKTFLLEICVESLVQLGKSI</sequence>
<dbReference type="InterPro" id="IPR001810">
    <property type="entry name" value="F-box_dom"/>
</dbReference>